<dbReference type="InterPro" id="IPR010982">
    <property type="entry name" value="Lambda_DNA-bd_dom_sf"/>
</dbReference>
<evidence type="ECO:0000313" key="2">
    <source>
        <dbReference type="EMBL" id="MEA9357910.1"/>
    </source>
</evidence>
<evidence type="ECO:0000313" key="3">
    <source>
        <dbReference type="Proteomes" id="UP001302274"/>
    </source>
</evidence>
<keyword evidence="3" id="KW-1185">Reference proteome</keyword>
<dbReference type="Pfam" id="PF14394">
    <property type="entry name" value="DUF4423"/>
    <property type="match status" value="1"/>
</dbReference>
<reference evidence="2 3" key="1">
    <citation type="submission" date="2023-11" db="EMBL/GenBank/DDBJ databases">
        <title>A Novel Polar Bacteriovorax (B. antarcticus) Isolated from the Biocrust in Antarctica.</title>
        <authorList>
            <person name="Mun W."/>
            <person name="Choi S.Y."/>
            <person name="Mitchell R.J."/>
        </authorList>
    </citation>
    <scope>NUCLEOTIDE SEQUENCE [LARGE SCALE GENOMIC DNA]</scope>
    <source>
        <strain evidence="2 3">PP10</strain>
    </source>
</reference>
<dbReference type="InterPro" id="IPR001387">
    <property type="entry name" value="Cro/C1-type_HTH"/>
</dbReference>
<dbReference type="PROSITE" id="PS50943">
    <property type="entry name" value="HTH_CROC1"/>
    <property type="match status" value="1"/>
</dbReference>
<dbReference type="SUPFAM" id="SSF47413">
    <property type="entry name" value="lambda repressor-like DNA-binding domains"/>
    <property type="match status" value="1"/>
</dbReference>
<dbReference type="InterPro" id="IPR011873">
    <property type="entry name" value="CHP02147"/>
</dbReference>
<gene>
    <name evidence="2" type="ORF">SHI21_16890</name>
</gene>
<feature type="domain" description="HTH cro/C1-type" evidence="1">
    <location>
        <begin position="14"/>
        <end position="70"/>
    </location>
</feature>
<dbReference type="EMBL" id="JAYGJQ010000002">
    <property type="protein sequence ID" value="MEA9357910.1"/>
    <property type="molecule type" value="Genomic_DNA"/>
</dbReference>
<proteinExistence type="predicted"/>
<accession>A0ABU5VXW5</accession>
<sequence>MKNFKTFEGYLNSILEARQARNPAYTMSAFARQLNIPASRFSEILKGKIGISVKRAIEIAEVLQLNEKDKGFFINLVQAEHDRSPAQREKSQNQITDFFDKYTEIECSKISNWYHLALIELIAIQHNLSTEELAQRLGLSLEITEDSINELLEMKVISATPHSNGFFISDANRESAMDIPTESVKQLNEQILKKAALELRAQDVSNRDFSIAVFGLNKEQLSKAKERIKHFRRDLMKEFESFPNKDAVYCLSTQFFEMTATQVKNEELAISENKTF</sequence>
<evidence type="ECO:0000259" key="1">
    <source>
        <dbReference type="PROSITE" id="PS50943"/>
    </source>
</evidence>
<name>A0ABU5VXW5_9BACT</name>
<protein>
    <submittedName>
        <fullName evidence="2">TIGR02147 family protein</fullName>
    </submittedName>
</protein>
<dbReference type="CDD" id="cd00093">
    <property type="entry name" value="HTH_XRE"/>
    <property type="match status" value="1"/>
</dbReference>
<dbReference type="InterPro" id="IPR025537">
    <property type="entry name" value="DUF4423"/>
</dbReference>
<comment type="caution">
    <text evidence="2">The sequence shown here is derived from an EMBL/GenBank/DDBJ whole genome shotgun (WGS) entry which is preliminary data.</text>
</comment>
<dbReference type="NCBIfam" id="TIGR02147">
    <property type="entry name" value="Fsuc_second"/>
    <property type="match status" value="1"/>
</dbReference>
<dbReference type="RefSeq" id="WP_323578099.1">
    <property type="nucleotide sequence ID" value="NZ_JAYGJQ010000002.1"/>
</dbReference>
<dbReference type="Gene3D" id="1.10.260.40">
    <property type="entry name" value="lambda repressor-like DNA-binding domains"/>
    <property type="match status" value="1"/>
</dbReference>
<organism evidence="2 3">
    <name type="scientific">Bacteriovorax antarcticus</name>
    <dbReference type="NCBI Taxonomy" id="3088717"/>
    <lineage>
        <taxon>Bacteria</taxon>
        <taxon>Pseudomonadati</taxon>
        <taxon>Bdellovibrionota</taxon>
        <taxon>Bacteriovoracia</taxon>
        <taxon>Bacteriovoracales</taxon>
        <taxon>Bacteriovoracaceae</taxon>
        <taxon>Bacteriovorax</taxon>
    </lineage>
</organism>
<dbReference type="Proteomes" id="UP001302274">
    <property type="component" value="Unassembled WGS sequence"/>
</dbReference>
<dbReference type="SMART" id="SM00530">
    <property type="entry name" value="HTH_XRE"/>
    <property type="match status" value="1"/>
</dbReference>